<dbReference type="PATRIC" id="fig|1423755.3.peg.1222"/>
<dbReference type="STRING" id="1423755.FC40_GL001159"/>
<dbReference type="EMBL" id="AZGD01000020">
    <property type="protein sequence ID" value="KRM20023.1"/>
    <property type="molecule type" value="Genomic_DNA"/>
</dbReference>
<feature type="transmembrane region" description="Helical" evidence="1">
    <location>
        <begin position="115"/>
        <end position="146"/>
    </location>
</feature>
<protein>
    <recommendedName>
        <fullName evidence="4">Integral membrane protein</fullName>
    </recommendedName>
</protein>
<evidence type="ECO:0000313" key="3">
    <source>
        <dbReference type="Proteomes" id="UP000051054"/>
    </source>
</evidence>
<evidence type="ECO:0000313" key="2">
    <source>
        <dbReference type="EMBL" id="KRM20023.1"/>
    </source>
</evidence>
<reference evidence="2 3" key="1">
    <citation type="journal article" date="2015" name="Genome Announc.">
        <title>Expanding the biotechnology potential of lactobacilli through comparative genomics of 213 strains and associated genera.</title>
        <authorList>
            <person name="Sun Z."/>
            <person name="Harris H.M."/>
            <person name="McCann A."/>
            <person name="Guo C."/>
            <person name="Argimon S."/>
            <person name="Zhang W."/>
            <person name="Yang X."/>
            <person name="Jeffery I.B."/>
            <person name="Cooney J.C."/>
            <person name="Kagawa T.F."/>
            <person name="Liu W."/>
            <person name="Song Y."/>
            <person name="Salvetti E."/>
            <person name="Wrobel A."/>
            <person name="Rasinkangas P."/>
            <person name="Parkhill J."/>
            <person name="Rea M.C."/>
            <person name="O'Sullivan O."/>
            <person name="Ritari J."/>
            <person name="Douillard F.P."/>
            <person name="Paul Ross R."/>
            <person name="Yang R."/>
            <person name="Briner A.E."/>
            <person name="Felis G.E."/>
            <person name="de Vos W.M."/>
            <person name="Barrangou R."/>
            <person name="Klaenhammer T.R."/>
            <person name="Caufield P.W."/>
            <person name="Cui Y."/>
            <person name="Zhang H."/>
            <person name="O'Toole P.W."/>
        </authorList>
    </citation>
    <scope>NUCLEOTIDE SEQUENCE [LARGE SCALE GENOMIC DNA]</scope>
    <source>
        <strain evidence="2 3">DSM 18933</strain>
    </source>
</reference>
<comment type="caution">
    <text evidence="2">The sequence shown here is derived from an EMBL/GenBank/DDBJ whole genome shotgun (WGS) entry which is preliminary data.</text>
</comment>
<evidence type="ECO:0008006" key="4">
    <source>
        <dbReference type="Google" id="ProtNLM"/>
    </source>
</evidence>
<keyword evidence="1" id="KW-1133">Transmembrane helix</keyword>
<accession>A0A0R1WQ84</accession>
<dbReference type="OrthoDB" id="2242293at2"/>
<evidence type="ECO:0000256" key="1">
    <source>
        <dbReference type="SAM" id="Phobius"/>
    </source>
</evidence>
<keyword evidence="1" id="KW-0472">Membrane</keyword>
<feature type="transmembrane region" description="Helical" evidence="1">
    <location>
        <begin position="85"/>
        <end position="109"/>
    </location>
</feature>
<keyword evidence="1" id="KW-0812">Transmembrane</keyword>
<dbReference type="Pfam" id="PF22564">
    <property type="entry name" value="HAAS"/>
    <property type="match status" value="1"/>
</dbReference>
<keyword evidence="3" id="KW-1185">Reference proteome</keyword>
<dbReference type="eggNOG" id="COG4709">
    <property type="taxonomic scope" value="Bacteria"/>
</dbReference>
<feature type="transmembrane region" description="Helical" evidence="1">
    <location>
        <begin position="153"/>
        <end position="173"/>
    </location>
</feature>
<organism evidence="2 3">
    <name type="scientific">Ligilactobacillus hayakitensis DSM 18933 = JCM 14209</name>
    <dbReference type="NCBI Taxonomy" id="1423755"/>
    <lineage>
        <taxon>Bacteria</taxon>
        <taxon>Bacillati</taxon>
        <taxon>Bacillota</taxon>
        <taxon>Bacilli</taxon>
        <taxon>Lactobacillales</taxon>
        <taxon>Lactobacillaceae</taxon>
        <taxon>Ligilactobacillus</taxon>
    </lineage>
</organism>
<sequence length="202" mass="22569">MKEIQEYLQELSANLYQLNQADRQDALQFYEEYINDAGYASKQEIESNLGTPKQLGRRILAEYFLKQDEQDLSNSLTTKRSIKTAWLVVLALLATPPTLIIGVILLGVLMTVTFVLLGLLFGALGLFLAAVFLTMVTLYVGVVLLFSNFVVGMFYLSIGLLGLGAIMIIIPIVSSIGRLIAIIVTRLTRIVFNFFKRRKVRG</sequence>
<dbReference type="RefSeq" id="WP_025022894.1">
    <property type="nucleotide sequence ID" value="NZ_AZGD01000020.1"/>
</dbReference>
<dbReference type="Proteomes" id="UP000051054">
    <property type="component" value="Unassembled WGS sequence"/>
</dbReference>
<proteinExistence type="predicted"/>
<name>A0A0R1WQ84_9LACO</name>
<dbReference type="AlphaFoldDB" id="A0A0R1WQ84"/>
<gene>
    <name evidence="2" type="ORF">FC40_GL001159</name>
</gene>